<dbReference type="Pfam" id="PF00069">
    <property type="entry name" value="Pkinase"/>
    <property type="match status" value="1"/>
</dbReference>
<evidence type="ECO:0000256" key="1">
    <source>
        <dbReference type="SAM" id="MobiDB-lite"/>
    </source>
</evidence>
<organism evidence="3 4">
    <name type="scientific">Ceraceosorus guamensis</name>
    <dbReference type="NCBI Taxonomy" id="1522189"/>
    <lineage>
        <taxon>Eukaryota</taxon>
        <taxon>Fungi</taxon>
        <taxon>Dikarya</taxon>
        <taxon>Basidiomycota</taxon>
        <taxon>Ustilaginomycotina</taxon>
        <taxon>Exobasidiomycetes</taxon>
        <taxon>Ceraceosorales</taxon>
        <taxon>Ceraceosoraceae</taxon>
        <taxon>Ceraceosorus</taxon>
    </lineage>
</organism>
<dbReference type="InterPro" id="IPR016024">
    <property type="entry name" value="ARM-type_fold"/>
</dbReference>
<feature type="compositionally biased region" description="Low complexity" evidence="1">
    <location>
        <begin position="771"/>
        <end position="783"/>
    </location>
</feature>
<feature type="domain" description="Protein kinase" evidence="2">
    <location>
        <begin position="43"/>
        <end position="323"/>
    </location>
</feature>
<feature type="compositionally biased region" description="Low complexity" evidence="1">
    <location>
        <begin position="832"/>
        <end position="862"/>
    </location>
</feature>
<protein>
    <recommendedName>
        <fullName evidence="2">Protein kinase domain-containing protein</fullName>
    </recommendedName>
</protein>
<feature type="compositionally biased region" description="Low complexity" evidence="1">
    <location>
        <begin position="875"/>
        <end position="896"/>
    </location>
</feature>
<sequence>MASFLSQASSYFGRTNISANYTVDEKIPAVYAGLWKIQRAHRSGSAPANGAGPSSSAGGATSDGRTTVSIWTHTFTSRGGERQAIAETLKKEASSLTRLRHPCVLETQEPLEETRNELIFATEPVLAPLSEALMASESSGRASDNVQLDEVEIQKGLLQVARGLEFLHSAKMIHGNLTPDAILINAKGDWKLGGFSFLTPVMRPDGTPSPCILDYDPSLPPQLSRDFNFVAPEYALDDKLDSGNDMYSLGCVVYAIHNRGDPPFRNRNAVANIRSNADRLGSIIGSASWAKMGKDVLGLLASLLTRFPGGRPSAADFQNSEYFNNVLVRTLKFMERDNFAGRSREERVQFLKGLLKILEQFSQRLQRRKVLPALLELMNDRSLLPFILPNVFVISTNLSSIEFTNNVLPKLKPLFSLQDPPQNQLILLDQMELFVSKTSPPVFREEVTPLLYSTLEAEQVIVQERALQAVPRLCQVLEYAHVKEVTYPALVKLFVGTRTLSCKIQTLMCFHSMIEILDKHTITEKLVPVLARVKTREPSVMIAILAVDEAMSKKLDRETLAVHIIPQLWSMSVSAKLTAEQFQRFMKTVREMGDRVEREHLEYLREQRHLQDQTESYASANGAHQSGGLGGGVTGIGGSTGEIDFATLVGSAAGGNSSSALVAKDAGTNAGDPFGWDDLASGTSTPSVSGAATALTPSHTGTASGLARAATARNASSAYLSGGVLHPQSTGNSIGGLPSSSLSGVTSPPLRPNSSASQARPSLNPPPPPSSSRAPNIIHARPAAPTPPPGWSGSSLTPSLSASSRPAPHTNTSFSGTSSSGPNYNISLEPASSFGNSSSGALSLSSSGGLPPLLPQTSSLGSFSHTTLGNSPGNSSSSRAAPTTSAPAPTASASGLPGPPGWGGAVLQPTQSATSKAAQQAVDWGDFDPLK</sequence>
<name>A0A316WE69_9BASI</name>
<evidence type="ECO:0000259" key="2">
    <source>
        <dbReference type="PROSITE" id="PS50011"/>
    </source>
</evidence>
<dbReference type="InterPro" id="IPR011009">
    <property type="entry name" value="Kinase-like_dom_sf"/>
</dbReference>
<dbReference type="InterPro" id="IPR011989">
    <property type="entry name" value="ARM-like"/>
</dbReference>
<feature type="compositionally biased region" description="Polar residues" evidence="1">
    <location>
        <begin position="681"/>
        <end position="699"/>
    </location>
</feature>
<dbReference type="InterPro" id="IPR051177">
    <property type="entry name" value="CIK-Related_Protein"/>
</dbReference>
<feature type="region of interest" description="Disordered" evidence="1">
    <location>
        <begin position="730"/>
        <end position="931"/>
    </location>
</feature>
<accession>A0A316WE69</accession>
<dbReference type="PROSITE" id="PS50011">
    <property type="entry name" value="PROTEIN_KINASE_DOM"/>
    <property type="match status" value="1"/>
</dbReference>
<feature type="compositionally biased region" description="Low complexity" evidence="1">
    <location>
        <begin position="43"/>
        <end position="60"/>
    </location>
</feature>
<dbReference type="FunCoup" id="A0A316WE69">
    <property type="interactions" value="499"/>
</dbReference>
<gene>
    <name evidence="3" type="ORF">IE81DRAFT_363947</name>
</gene>
<dbReference type="Proteomes" id="UP000245783">
    <property type="component" value="Unassembled WGS sequence"/>
</dbReference>
<dbReference type="SMART" id="SM00220">
    <property type="entry name" value="S_TKc"/>
    <property type="match status" value="1"/>
</dbReference>
<evidence type="ECO:0000313" key="3">
    <source>
        <dbReference type="EMBL" id="PWN45715.1"/>
    </source>
</evidence>
<dbReference type="InterPro" id="IPR000719">
    <property type="entry name" value="Prot_kinase_dom"/>
</dbReference>
<dbReference type="GeneID" id="37038691"/>
<dbReference type="SUPFAM" id="SSF48371">
    <property type="entry name" value="ARM repeat"/>
    <property type="match status" value="1"/>
</dbReference>
<dbReference type="EMBL" id="KZ819354">
    <property type="protein sequence ID" value="PWN45715.1"/>
    <property type="molecule type" value="Genomic_DNA"/>
</dbReference>
<dbReference type="OrthoDB" id="79687at2759"/>
<dbReference type="STRING" id="1522189.A0A316WE69"/>
<dbReference type="Gene3D" id="1.25.10.10">
    <property type="entry name" value="Leucine-rich Repeat Variant"/>
    <property type="match status" value="1"/>
</dbReference>
<dbReference type="RefSeq" id="XP_025372875.1">
    <property type="nucleotide sequence ID" value="XM_025516821.1"/>
</dbReference>
<dbReference type="Gene3D" id="1.10.510.10">
    <property type="entry name" value="Transferase(Phosphotransferase) domain 1"/>
    <property type="match status" value="1"/>
</dbReference>
<dbReference type="InParanoid" id="A0A316WE69"/>
<feature type="compositionally biased region" description="Low complexity" evidence="1">
    <location>
        <begin position="791"/>
        <end position="821"/>
    </location>
</feature>
<evidence type="ECO:0000313" key="4">
    <source>
        <dbReference type="Proteomes" id="UP000245783"/>
    </source>
</evidence>
<feature type="compositionally biased region" description="Low complexity" evidence="1">
    <location>
        <begin position="735"/>
        <end position="748"/>
    </location>
</feature>
<reference evidence="3 4" key="1">
    <citation type="journal article" date="2018" name="Mol. Biol. Evol.">
        <title>Broad Genomic Sampling Reveals a Smut Pathogenic Ancestry of the Fungal Clade Ustilaginomycotina.</title>
        <authorList>
            <person name="Kijpornyongpan T."/>
            <person name="Mondo S.J."/>
            <person name="Barry K."/>
            <person name="Sandor L."/>
            <person name="Lee J."/>
            <person name="Lipzen A."/>
            <person name="Pangilinan J."/>
            <person name="LaButti K."/>
            <person name="Hainaut M."/>
            <person name="Henrissat B."/>
            <person name="Grigoriev I.V."/>
            <person name="Spatafora J.W."/>
            <person name="Aime M.C."/>
        </authorList>
    </citation>
    <scope>NUCLEOTIDE SEQUENCE [LARGE SCALE GENOMIC DNA]</scope>
    <source>
        <strain evidence="3 4">MCA 4658</strain>
    </source>
</reference>
<proteinExistence type="predicted"/>
<feature type="compositionally biased region" description="Low complexity" evidence="1">
    <location>
        <begin position="908"/>
        <end position="921"/>
    </location>
</feature>
<dbReference type="SUPFAM" id="SSF56112">
    <property type="entry name" value="Protein kinase-like (PK-like)"/>
    <property type="match status" value="1"/>
</dbReference>
<dbReference type="GO" id="GO:0005524">
    <property type="term" value="F:ATP binding"/>
    <property type="evidence" value="ECO:0007669"/>
    <property type="project" value="InterPro"/>
</dbReference>
<dbReference type="PANTHER" id="PTHR12984:SF6">
    <property type="entry name" value="SCY1-LIKE PROTEIN 2"/>
    <property type="match status" value="1"/>
</dbReference>
<dbReference type="CDD" id="cd14011">
    <property type="entry name" value="PK_SCY1_like"/>
    <property type="match status" value="1"/>
</dbReference>
<feature type="region of interest" description="Disordered" evidence="1">
    <location>
        <begin position="675"/>
        <end position="707"/>
    </location>
</feature>
<dbReference type="AlphaFoldDB" id="A0A316WE69"/>
<dbReference type="GO" id="GO:0004672">
    <property type="term" value="F:protein kinase activity"/>
    <property type="evidence" value="ECO:0007669"/>
    <property type="project" value="InterPro"/>
</dbReference>
<keyword evidence="4" id="KW-1185">Reference proteome</keyword>
<feature type="region of interest" description="Disordered" evidence="1">
    <location>
        <begin position="43"/>
        <end position="64"/>
    </location>
</feature>
<dbReference type="PANTHER" id="PTHR12984">
    <property type="entry name" value="SCY1-RELATED S/T PROTEIN KINASE-LIKE"/>
    <property type="match status" value="1"/>
</dbReference>
<feature type="compositionally biased region" description="Polar residues" evidence="1">
    <location>
        <begin position="863"/>
        <end position="874"/>
    </location>
</feature>